<comment type="similarity">
    <text evidence="1 6">Belongs to the peptidase S1B family.</text>
</comment>
<dbReference type="EMBL" id="MTSE01000004">
    <property type="protein sequence ID" value="OUJ74056.1"/>
    <property type="molecule type" value="Genomic_DNA"/>
</dbReference>
<sequence>MDTLLQDKEPVTIPSVSKPTNGHMPVSNLSEDAEPEAMQAQNGRALPSSPPAEGTNPQTVQPGKDGVEAVKGFKLRESQVLSESELGKLYKAPDTSKLRDIGEASYGILAPDTDDTLPPKAATVHGPDDRVQITNTTIYPWRAIASLLITARDGSQWIGTGWFIGPHTLMTAGHVVFIKNSGVPGRDGWVRSIQVMPGRNGSSLPFGSVTSTNFRSVTNWTNNGDQNFDYGAIIIPTNLGNTTGWFGFGVYSDADLLNTVGNISGYPGDKPGGTQWFDARRIAAVNSRKVYYDIDTAGGQSGSAVYRIVNGARYAFAIHAYGGATTNSGTRIVQDVYNNMVSWKA</sequence>
<dbReference type="GO" id="GO:0006508">
    <property type="term" value="P:proteolysis"/>
    <property type="evidence" value="ECO:0007669"/>
    <property type="project" value="UniProtKB-KW"/>
</dbReference>
<dbReference type="Proteomes" id="UP000194873">
    <property type="component" value="Unassembled WGS sequence"/>
</dbReference>
<keyword evidence="5 6" id="KW-0720">Serine protease</keyword>
<name>A0A243WED7_9BACT</name>
<dbReference type="InterPro" id="IPR008256">
    <property type="entry name" value="Peptidase_S1B"/>
</dbReference>
<evidence type="ECO:0000313" key="9">
    <source>
        <dbReference type="Proteomes" id="UP000194873"/>
    </source>
</evidence>
<proteinExistence type="inferred from homology"/>
<keyword evidence="2 6" id="KW-0645">Protease</keyword>
<evidence type="ECO:0000256" key="2">
    <source>
        <dbReference type="ARBA" id="ARBA00022670"/>
    </source>
</evidence>
<reference evidence="8 9" key="1">
    <citation type="submission" date="2017-01" db="EMBL/GenBank/DDBJ databases">
        <title>A new Hymenobacter.</title>
        <authorList>
            <person name="Liang Y."/>
            <person name="Feng F."/>
        </authorList>
    </citation>
    <scope>NUCLEOTIDE SEQUENCE [LARGE SCALE GENOMIC DNA]</scope>
    <source>
        <strain evidence="8">MIMBbqt21</strain>
    </source>
</reference>
<keyword evidence="3" id="KW-0732">Signal</keyword>
<feature type="compositionally biased region" description="Basic and acidic residues" evidence="7">
    <location>
        <begin position="1"/>
        <end position="10"/>
    </location>
</feature>
<dbReference type="PROSITE" id="PS00672">
    <property type="entry name" value="V8_HIS"/>
    <property type="match status" value="1"/>
</dbReference>
<dbReference type="EC" id="3.4.21.-" evidence="6"/>
<dbReference type="InterPro" id="IPR043504">
    <property type="entry name" value="Peptidase_S1_PA_chymotrypsin"/>
</dbReference>
<comment type="caution">
    <text evidence="8">The sequence shown here is derived from an EMBL/GenBank/DDBJ whole genome shotgun (WGS) entry which is preliminary data.</text>
</comment>
<feature type="region of interest" description="Disordered" evidence="7">
    <location>
        <begin position="1"/>
        <end position="65"/>
    </location>
</feature>
<evidence type="ECO:0000256" key="5">
    <source>
        <dbReference type="ARBA" id="ARBA00022825"/>
    </source>
</evidence>
<organism evidence="8 9">
    <name type="scientific">Hymenobacter crusticola</name>
    <dbReference type="NCBI Taxonomy" id="1770526"/>
    <lineage>
        <taxon>Bacteria</taxon>
        <taxon>Pseudomonadati</taxon>
        <taxon>Bacteroidota</taxon>
        <taxon>Cytophagia</taxon>
        <taxon>Cytophagales</taxon>
        <taxon>Hymenobacteraceae</taxon>
        <taxon>Hymenobacter</taxon>
    </lineage>
</organism>
<evidence type="ECO:0000256" key="3">
    <source>
        <dbReference type="ARBA" id="ARBA00022729"/>
    </source>
</evidence>
<evidence type="ECO:0000256" key="1">
    <source>
        <dbReference type="ARBA" id="ARBA00008764"/>
    </source>
</evidence>
<dbReference type="SUPFAM" id="SSF50494">
    <property type="entry name" value="Trypsin-like serine proteases"/>
    <property type="match status" value="1"/>
</dbReference>
<dbReference type="PRINTS" id="PR00839">
    <property type="entry name" value="V8PROTEASE"/>
</dbReference>
<dbReference type="InterPro" id="IPR000126">
    <property type="entry name" value="V8_ser_AS"/>
</dbReference>
<dbReference type="GO" id="GO:0008236">
    <property type="term" value="F:serine-type peptidase activity"/>
    <property type="evidence" value="ECO:0007669"/>
    <property type="project" value="UniProtKB-KW"/>
</dbReference>
<dbReference type="InterPro" id="IPR050966">
    <property type="entry name" value="Glutamyl_endopeptidase"/>
</dbReference>
<evidence type="ECO:0000256" key="4">
    <source>
        <dbReference type="ARBA" id="ARBA00022801"/>
    </source>
</evidence>
<dbReference type="RefSeq" id="WP_086593905.1">
    <property type="nucleotide sequence ID" value="NZ_MTSE01000004.1"/>
</dbReference>
<dbReference type="AlphaFoldDB" id="A0A243WED7"/>
<dbReference type="PROSITE" id="PS00673">
    <property type="entry name" value="V8_SER"/>
    <property type="match status" value="1"/>
</dbReference>
<dbReference type="InterPro" id="IPR028301">
    <property type="entry name" value="V8_his_AS"/>
</dbReference>
<protein>
    <recommendedName>
        <fullName evidence="6">Serine protease</fullName>
        <ecNumber evidence="6">3.4.21.-</ecNumber>
    </recommendedName>
</protein>
<dbReference type="OrthoDB" id="191045at2"/>
<dbReference type="PANTHER" id="PTHR15462">
    <property type="entry name" value="SERINE PROTEASE"/>
    <property type="match status" value="1"/>
</dbReference>
<evidence type="ECO:0000256" key="7">
    <source>
        <dbReference type="SAM" id="MobiDB-lite"/>
    </source>
</evidence>
<dbReference type="InterPro" id="IPR009003">
    <property type="entry name" value="Peptidase_S1_PA"/>
</dbReference>
<accession>A0A243WED7</accession>
<dbReference type="PANTHER" id="PTHR15462:SF8">
    <property type="entry name" value="SERINE PROTEASE"/>
    <property type="match status" value="1"/>
</dbReference>
<keyword evidence="9" id="KW-1185">Reference proteome</keyword>
<gene>
    <name evidence="8" type="ORF">BXP70_09925</name>
</gene>
<evidence type="ECO:0000313" key="8">
    <source>
        <dbReference type="EMBL" id="OUJ74056.1"/>
    </source>
</evidence>
<dbReference type="Gene3D" id="2.40.10.10">
    <property type="entry name" value="Trypsin-like serine proteases"/>
    <property type="match status" value="2"/>
</dbReference>
<evidence type="ECO:0000256" key="6">
    <source>
        <dbReference type="RuleBase" id="RU004296"/>
    </source>
</evidence>
<keyword evidence="4 6" id="KW-0378">Hydrolase</keyword>